<evidence type="ECO:0000313" key="6">
    <source>
        <dbReference type="EMBL" id="KIV81239.1"/>
    </source>
</evidence>
<feature type="region of interest" description="Disordered" evidence="5">
    <location>
        <begin position="138"/>
        <end position="163"/>
    </location>
</feature>
<reference evidence="6 7" key="1">
    <citation type="submission" date="2015-01" db="EMBL/GenBank/DDBJ databases">
        <title>The Genome Sequence of Exophiala sideris CBS121828.</title>
        <authorList>
            <consortium name="The Broad Institute Genomics Platform"/>
            <person name="Cuomo C."/>
            <person name="de Hoog S."/>
            <person name="Gorbushina A."/>
            <person name="Stielow B."/>
            <person name="Teixiera M."/>
            <person name="Abouelleil A."/>
            <person name="Chapman S.B."/>
            <person name="Priest M."/>
            <person name="Young S.K."/>
            <person name="Wortman J."/>
            <person name="Nusbaum C."/>
            <person name="Birren B."/>
        </authorList>
    </citation>
    <scope>NUCLEOTIDE SEQUENCE [LARGE SCALE GENOMIC DNA]</scope>
    <source>
        <strain evidence="6 7">CBS 121828</strain>
    </source>
</reference>
<organism evidence="6 7">
    <name type="scientific">Exophiala sideris</name>
    <dbReference type="NCBI Taxonomy" id="1016849"/>
    <lineage>
        <taxon>Eukaryota</taxon>
        <taxon>Fungi</taxon>
        <taxon>Dikarya</taxon>
        <taxon>Ascomycota</taxon>
        <taxon>Pezizomycotina</taxon>
        <taxon>Eurotiomycetes</taxon>
        <taxon>Chaetothyriomycetidae</taxon>
        <taxon>Chaetothyriales</taxon>
        <taxon>Herpotrichiellaceae</taxon>
        <taxon>Exophiala</taxon>
    </lineage>
</organism>
<keyword evidence="2" id="KW-0285">Flavoprotein</keyword>
<gene>
    <name evidence="6" type="ORF">PV11_08666</name>
</gene>
<dbReference type="OrthoDB" id="10250990at2759"/>
<evidence type="ECO:0000256" key="4">
    <source>
        <dbReference type="ARBA" id="ARBA00038054"/>
    </source>
</evidence>
<sequence length="163" mass="17842">MVEAVNGSSLDIPYGVSDWDMSGFQSALSTTVKPHRVKDAIFSMEGKLLEMKELNYSEDNDGKPHGALAIIQATRFWVRADALNGTKDEVDLSKLRPLVQLGGISYARVRETFELPRPGLQAELDDESRGLRPFLDAKVEPQTGSDSSGLPHEETVELAKAVA</sequence>
<name>A0A0D1YJQ2_9EURO</name>
<dbReference type="STRING" id="1016849.A0A0D1YJQ2"/>
<proteinExistence type="inferred from homology"/>
<dbReference type="HOGENOM" id="CLU_1627062_0_0_1"/>
<evidence type="ECO:0000256" key="3">
    <source>
        <dbReference type="ARBA" id="ARBA00022643"/>
    </source>
</evidence>
<dbReference type="EMBL" id="KN846953">
    <property type="protein sequence ID" value="KIV81239.1"/>
    <property type="molecule type" value="Genomic_DNA"/>
</dbReference>
<evidence type="ECO:0000256" key="1">
    <source>
        <dbReference type="ARBA" id="ARBA00001917"/>
    </source>
</evidence>
<comment type="similarity">
    <text evidence="4">Belongs to the flavoredoxin family.</text>
</comment>
<dbReference type="SUPFAM" id="SSF50475">
    <property type="entry name" value="FMN-binding split barrel"/>
    <property type="match status" value="1"/>
</dbReference>
<dbReference type="PANTHER" id="PTHR33798:SF5">
    <property type="entry name" value="FLAVIN REDUCTASE LIKE DOMAIN-CONTAINING PROTEIN"/>
    <property type="match status" value="1"/>
</dbReference>
<dbReference type="Gene3D" id="2.30.110.10">
    <property type="entry name" value="Electron Transport, Fmn-binding Protein, Chain A"/>
    <property type="match status" value="1"/>
</dbReference>
<dbReference type="Proteomes" id="UP000053599">
    <property type="component" value="Unassembled WGS sequence"/>
</dbReference>
<evidence type="ECO:0000256" key="5">
    <source>
        <dbReference type="SAM" id="MobiDB-lite"/>
    </source>
</evidence>
<accession>A0A0D1YJQ2</accession>
<evidence type="ECO:0000313" key="7">
    <source>
        <dbReference type="Proteomes" id="UP000053599"/>
    </source>
</evidence>
<keyword evidence="3" id="KW-0288">FMN</keyword>
<comment type="cofactor">
    <cofactor evidence="1">
        <name>FMN</name>
        <dbReference type="ChEBI" id="CHEBI:58210"/>
    </cofactor>
</comment>
<evidence type="ECO:0000256" key="2">
    <source>
        <dbReference type="ARBA" id="ARBA00022630"/>
    </source>
</evidence>
<dbReference type="InterPro" id="IPR012349">
    <property type="entry name" value="Split_barrel_FMN-bd"/>
</dbReference>
<dbReference type="PANTHER" id="PTHR33798">
    <property type="entry name" value="FLAVOPROTEIN OXYGENASE"/>
    <property type="match status" value="1"/>
</dbReference>
<protein>
    <submittedName>
        <fullName evidence="6">Uncharacterized protein</fullName>
    </submittedName>
</protein>
<dbReference type="AlphaFoldDB" id="A0A0D1YJQ2"/>